<keyword evidence="3" id="KW-1185">Reference proteome</keyword>
<dbReference type="InParanoid" id="E3KT20"/>
<dbReference type="RefSeq" id="XP_003331825.2">
    <property type="nucleotide sequence ID" value="XM_003331777.2"/>
</dbReference>
<dbReference type="KEGG" id="pgr:PGTG_13634"/>
<gene>
    <name evidence="2" type="ORF">PGTG_13634</name>
</gene>
<reference evidence="3" key="2">
    <citation type="journal article" date="2011" name="Proc. Natl. Acad. Sci. U.S.A.">
        <title>Obligate biotrophy features unraveled by the genomic analysis of rust fungi.</title>
        <authorList>
            <person name="Duplessis S."/>
            <person name="Cuomo C.A."/>
            <person name="Lin Y.-C."/>
            <person name="Aerts A."/>
            <person name="Tisserant E."/>
            <person name="Veneault-Fourrey C."/>
            <person name="Joly D.L."/>
            <person name="Hacquard S."/>
            <person name="Amselem J."/>
            <person name="Cantarel B.L."/>
            <person name="Chiu R."/>
            <person name="Coutinho P.M."/>
            <person name="Feau N."/>
            <person name="Field M."/>
            <person name="Frey P."/>
            <person name="Gelhaye E."/>
            <person name="Goldberg J."/>
            <person name="Grabherr M.G."/>
            <person name="Kodira C.D."/>
            <person name="Kohler A."/>
            <person name="Kuees U."/>
            <person name="Lindquist E.A."/>
            <person name="Lucas S.M."/>
            <person name="Mago R."/>
            <person name="Mauceli E."/>
            <person name="Morin E."/>
            <person name="Murat C."/>
            <person name="Pangilinan J.L."/>
            <person name="Park R."/>
            <person name="Pearson M."/>
            <person name="Quesneville H."/>
            <person name="Rouhier N."/>
            <person name="Sakthikumar S."/>
            <person name="Salamov A.A."/>
            <person name="Schmutz J."/>
            <person name="Selles B."/>
            <person name="Shapiro H."/>
            <person name="Tanguay P."/>
            <person name="Tuskan G.A."/>
            <person name="Henrissat B."/>
            <person name="Van de Peer Y."/>
            <person name="Rouze P."/>
            <person name="Ellis J.G."/>
            <person name="Dodds P.N."/>
            <person name="Schein J.E."/>
            <person name="Zhong S."/>
            <person name="Hamelin R.C."/>
            <person name="Grigoriev I.V."/>
            <person name="Szabo L.J."/>
            <person name="Martin F."/>
        </authorList>
    </citation>
    <scope>NUCLEOTIDE SEQUENCE [LARGE SCALE GENOMIC DNA]</scope>
    <source>
        <strain evidence="3">CRL 75-36-700-3 / race SCCL</strain>
    </source>
</reference>
<keyword evidence="1" id="KW-0472">Membrane</keyword>
<evidence type="ECO:0000256" key="1">
    <source>
        <dbReference type="SAM" id="Phobius"/>
    </source>
</evidence>
<name>E3KT20_PUCGT</name>
<dbReference type="Proteomes" id="UP000008783">
    <property type="component" value="Unassembled WGS sequence"/>
</dbReference>
<protein>
    <submittedName>
        <fullName evidence="2">Uncharacterized protein</fullName>
    </submittedName>
</protein>
<organism evidence="2 3">
    <name type="scientific">Puccinia graminis f. sp. tritici (strain CRL 75-36-700-3 / race SCCL)</name>
    <name type="common">Black stem rust fungus</name>
    <dbReference type="NCBI Taxonomy" id="418459"/>
    <lineage>
        <taxon>Eukaryota</taxon>
        <taxon>Fungi</taxon>
        <taxon>Dikarya</taxon>
        <taxon>Basidiomycota</taxon>
        <taxon>Pucciniomycotina</taxon>
        <taxon>Pucciniomycetes</taxon>
        <taxon>Pucciniales</taxon>
        <taxon>Pucciniaceae</taxon>
        <taxon>Puccinia</taxon>
    </lineage>
</organism>
<feature type="transmembrane region" description="Helical" evidence="1">
    <location>
        <begin position="39"/>
        <end position="61"/>
    </location>
</feature>
<keyword evidence="1" id="KW-1133">Transmembrane helix</keyword>
<dbReference type="GeneID" id="10538135"/>
<evidence type="ECO:0000313" key="3">
    <source>
        <dbReference type="Proteomes" id="UP000008783"/>
    </source>
</evidence>
<dbReference type="HOGENOM" id="CLU_041320_0_0_1"/>
<accession>E3KT20</accession>
<dbReference type="OrthoDB" id="2499600at2759"/>
<dbReference type="VEuPathDB" id="FungiDB:PGTG_13634"/>
<reference key="1">
    <citation type="submission" date="2007-01" db="EMBL/GenBank/DDBJ databases">
        <title>The Genome Sequence of Puccinia graminis f. sp. tritici Strain CRL 75-36-700-3.</title>
        <authorList>
            <consortium name="The Broad Institute Genome Sequencing Platform"/>
            <person name="Birren B."/>
            <person name="Lander E."/>
            <person name="Galagan J."/>
            <person name="Nusbaum C."/>
            <person name="Devon K."/>
            <person name="Cuomo C."/>
            <person name="Jaffe D."/>
            <person name="Butler J."/>
            <person name="Alvarez P."/>
            <person name="Gnerre S."/>
            <person name="Grabherr M."/>
            <person name="Mauceli E."/>
            <person name="Brockman W."/>
            <person name="Young S."/>
            <person name="LaButti K."/>
            <person name="Sykes S."/>
            <person name="DeCaprio D."/>
            <person name="Crawford M."/>
            <person name="Koehrsen M."/>
            <person name="Engels R."/>
            <person name="Montgomery P."/>
            <person name="Pearson M."/>
            <person name="Howarth C."/>
            <person name="Larson L."/>
            <person name="White J."/>
            <person name="Zeng Q."/>
            <person name="Kodira C."/>
            <person name="Yandava C."/>
            <person name="Alvarado L."/>
            <person name="O'Leary S."/>
            <person name="Szabo L."/>
            <person name="Dean R."/>
            <person name="Schein J."/>
        </authorList>
    </citation>
    <scope>NUCLEOTIDE SEQUENCE</scope>
    <source>
        <strain>CRL 75-36-700-3</strain>
    </source>
</reference>
<dbReference type="EMBL" id="DS178306">
    <property type="protein sequence ID" value="EFP87406.2"/>
    <property type="molecule type" value="Genomic_DNA"/>
</dbReference>
<sequence>MSSHNDGSPNTQNPSFIQRTKSSFESCFKLLLRITLFPFNFILARILGSFLAILFIALILYGFGSMFDANYSWLELTAGSRFLASLFPSLSGLYCSVFPSKFCQVQYSPTFDSKDKLGRIANTLSSTTTKASNVFDSIAHLSNPRNLEIYQTEIWELTFAIRYSSNLEEKDAMAEDLWDLGEIAGQLKDKFARVGQVIQLVGNGKKAYSIDTIKKNLEIAFGNFDWELKRLIDSIDDSIPLASRAASLGLQVSERIHKEHYRLQVFQDEQPLWRKLLDQTSKRGRRLHRDLQLTARSIQTARALPTGHEEVRSDLVSYQNHVSHFKAVISGWHLADHGLSAEDELDSMKSTINQLRGTISLAKRNSQDKESRVNVDL</sequence>
<proteinExistence type="predicted"/>
<dbReference type="AlphaFoldDB" id="E3KT20"/>
<keyword evidence="1" id="KW-0812">Transmembrane</keyword>
<evidence type="ECO:0000313" key="2">
    <source>
        <dbReference type="EMBL" id="EFP87406.2"/>
    </source>
</evidence>